<dbReference type="PANTHER" id="PTHR24305">
    <property type="entry name" value="CYTOCHROME P450"/>
    <property type="match status" value="1"/>
</dbReference>
<keyword evidence="7 8" id="KW-0503">Monooxygenase</keyword>
<dbReference type="InterPro" id="IPR050121">
    <property type="entry name" value="Cytochrome_P450_monoxygenase"/>
</dbReference>
<dbReference type="Pfam" id="PF00067">
    <property type="entry name" value="p450"/>
    <property type="match status" value="1"/>
</dbReference>
<dbReference type="GeneID" id="71993060"/>
<comment type="cofactor">
    <cofactor evidence="1">
        <name>heme</name>
        <dbReference type="ChEBI" id="CHEBI:30413"/>
    </cofactor>
</comment>
<keyword evidence="6" id="KW-0408">Iron</keyword>
<dbReference type="Gene3D" id="1.10.630.10">
    <property type="entry name" value="Cytochrome P450"/>
    <property type="match status" value="1"/>
</dbReference>
<proteinExistence type="inferred from homology"/>
<dbReference type="InterPro" id="IPR036396">
    <property type="entry name" value="Cyt_P450_sf"/>
</dbReference>
<sequence length="392" mass="43563">MTSFLQATSWPALAALAAGAFILYHIATAISTWRRLASIPAPSWTAHISNLWVAAVTYSGRQYSVHRDLHRKYGPLVRVGPNSVVTNDPNVIRRITGVKEGWHRDSYYKAGKFNPYHDNLFSRLSPKEHTWAKSRTIAAYSGRETPDLEIGVNELVETLLERIENGYANHVDSLPTLPLMNLGKISNYFTIDVITRLAFGEAFGYLSEEKDHFNFLAGLHDLWPQMSSCADLPILRKILFSPTFLALLGPKPTDKMGFGALMKPANDHVAKRFAHDAKAKQDMLGSMIKHGLNQIECETEGLFMIIAGTESTAAAIRSAIIHTISSPRVYSKLKQEITTAVREGQVSDAITFQEAKALPYLQAVIYESVRMRPPLIGFFPKVVPPEGETILG</sequence>
<keyword evidence="9" id="KW-1185">Reference proteome</keyword>
<evidence type="ECO:0000313" key="9">
    <source>
        <dbReference type="Proteomes" id="UP000756132"/>
    </source>
</evidence>
<evidence type="ECO:0000256" key="7">
    <source>
        <dbReference type="ARBA" id="ARBA00023033"/>
    </source>
</evidence>
<gene>
    <name evidence="8" type="ORF">CLAFUR5_13182</name>
</gene>
<dbReference type="GO" id="GO:0005506">
    <property type="term" value="F:iron ion binding"/>
    <property type="evidence" value="ECO:0007669"/>
    <property type="project" value="InterPro"/>
</dbReference>
<dbReference type="InterPro" id="IPR002401">
    <property type="entry name" value="Cyt_P450_E_grp-I"/>
</dbReference>
<organism evidence="8 9">
    <name type="scientific">Passalora fulva</name>
    <name type="common">Tomato leaf mold</name>
    <name type="synonym">Cladosporium fulvum</name>
    <dbReference type="NCBI Taxonomy" id="5499"/>
    <lineage>
        <taxon>Eukaryota</taxon>
        <taxon>Fungi</taxon>
        <taxon>Dikarya</taxon>
        <taxon>Ascomycota</taxon>
        <taxon>Pezizomycotina</taxon>
        <taxon>Dothideomycetes</taxon>
        <taxon>Dothideomycetidae</taxon>
        <taxon>Mycosphaerellales</taxon>
        <taxon>Mycosphaerellaceae</taxon>
        <taxon>Fulvia</taxon>
    </lineage>
</organism>
<keyword evidence="4" id="KW-0479">Metal-binding</keyword>
<dbReference type="PANTHER" id="PTHR24305:SF77">
    <property type="entry name" value="CYTOCHROME P450 MONOOXYGENASE"/>
    <property type="match status" value="1"/>
</dbReference>
<dbReference type="GO" id="GO:0020037">
    <property type="term" value="F:heme binding"/>
    <property type="evidence" value="ECO:0007669"/>
    <property type="project" value="InterPro"/>
</dbReference>
<dbReference type="KEGG" id="ffu:CLAFUR5_13182"/>
<reference evidence="8" key="1">
    <citation type="submission" date="2021-12" db="EMBL/GenBank/DDBJ databases">
        <authorList>
            <person name="Zaccaron A."/>
            <person name="Stergiopoulos I."/>
        </authorList>
    </citation>
    <scope>NUCLEOTIDE SEQUENCE</scope>
    <source>
        <strain evidence="8">Race5_Kim</strain>
    </source>
</reference>
<dbReference type="InterPro" id="IPR001128">
    <property type="entry name" value="Cyt_P450"/>
</dbReference>
<name>A0A9Q8PK32_PASFU</name>
<dbReference type="GO" id="GO:0016705">
    <property type="term" value="F:oxidoreductase activity, acting on paired donors, with incorporation or reduction of molecular oxygen"/>
    <property type="evidence" value="ECO:0007669"/>
    <property type="project" value="InterPro"/>
</dbReference>
<evidence type="ECO:0000256" key="4">
    <source>
        <dbReference type="ARBA" id="ARBA00022723"/>
    </source>
</evidence>
<evidence type="ECO:0000256" key="3">
    <source>
        <dbReference type="ARBA" id="ARBA00022617"/>
    </source>
</evidence>
<dbReference type="OMA" id="NPYHETM"/>
<accession>A0A9Q8PK32</accession>
<dbReference type="OrthoDB" id="3644013at2759"/>
<dbReference type="EMBL" id="CP090173">
    <property type="protein sequence ID" value="UJO23870.1"/>
    <property type="molecule type" value="Genomic_DNA"/>
</dbReference>
<evidence type="ECO:0000313" key="8">
    <source>
        <dbReference type="EMBL" id="UJO23870.1"/>
    </source>
</evidence>
<dbReference type="SUPFAM" id="SSF48264">
    <property type="entry name" value="Cytochrome P450"/>
    <property type="match status" value="1"/>
</dbReference>
<dbReference type="RefSeq" id="XP_047768236.1">
    <property type="nucleotide sequence ID" value="XM_047912330.1"/>
</dbReference>
<reference evidence="8" key="2">
    <citation type="journal article" date="2022" name="Microb. Genom.">
        <title>A chromosome-scale genome assembly of the tomato pathogen Cladosporium fulvum reveals a compartmentalized genome architecture and the presence of a dispensable chromosome.</title>
        <authorList>
            <person name="Zaccaron A.Z."/>
            <person name="Chen L.H."/>
            <person name="Samaras A."/>
            <person name="Stergiopoulos I."/>
        </authorList>
    </citation>
    <scope>NUCLEOTIDE SEQUENCE</scope>
    <source>
        <strain evidence="8">Race5_Kim</strain>
    </source>
</reference>
<protein>
    <submittedName>
        <fullName evidence="8">Cytochrome P450 monooxygenase aba1</fullName>
    </submittedName>
</protein>
<dbReference type="GO" id="GO:0004497">
    <property type="term" value="F:monooxygenase activity"/>
    <property type="evidence" value="ECO:0007669"/>
    <property type="project" value="UniProtKB-KW"/>
</dbReference>
<evidence type="ECO:0000256" key="2">
    <source>
        <dbReference type="ARBA" id="ARBA00010617"/>
    </source>
</evidence>
<dbReference type="PRINTS" id="PR00463">
    <property type="entry name" value="EP450I"/>
</dbReference>
<keyword evidence="5" id="KW-0560">Oxidoreductase</keyword>
<evidence type="ECO:0000256" key="5">
    <source>
        <dbReference type="ARBA" id="ARBA00023002"/>
    </source>
</evidence>
<evidence type="ECO:0000256" key="6">
    <source>
        <dbReference type="ARBA" id="ARBA00023004"/>
    </source>
</evidence>
<comment type="similarity">
    <text evidence="2">Belongs to the cytochrome P450 family.</text>
</comment>
<dbReference type="AlphaFoldDB" id="A0A9Q8PK32"/>
<dbReference type="Proteomes" id="UP000756132">
    <property type="component" value="Chromosome 11"/>
</dbReference>
<evidence type="ECO:0000256" key="1">
    <source>
        <dbReference type="ARBA" id="ARBA00001971"/>
    </source>
</evidence>
<keyword evidence="3" id="KW-0349">Heme</keyword>